<evidence type="ECO:0000256" key="4">
    <source>
        <dbReference type="ARBA" id="ARBA00023136"/>
    </source>
</evidence>
<keyword evidence="9" id="KW-1185">Reference proteome</keyword>
<evidence type="ECO:0000256" key="1">
    <source>
        <dbReference type="ARBA" id="ARBA00004167"/>
    </source>
</evidence>
<dbReference type="AlphaFoldDB" id="A0A9P3PXA1"/>
<name>A0A9P3PXA1_LYOSH</name>
<accession>A0A9P3PXA1</accession>
<evidence type="ECO:0000256" key="7">
    <source>
        <dbReference type="SAM" id="SignalP"/>
    </source>
</evidence>
<evidence type="ECO:0000313" key="9">
    <source>
        <dbReference type="Proteomes" id="UP001063166"/>
    </source>
</evidence>
<evidence type="ECO:0000256" key="6">
    <source>
        <dbReference type="SAM" id="Phobius"/>
    </source>
</evidence>
<feature type="compositionally biased region" description="Basic and acidic residues" evidence="5">
    <location>
        <begin position="305"/>
        <end position="316"/>
    </location>
</feature>
<feature type="region of interest" description="Disordered" evidence="5">
    <location>
        <begin position="207"/>
        <end position="330"/>
    </location>
</feature>
<keyword evidence="3 6" id="KW-1133">Transmembrane helix</keyword>
<feature type="chain" id="PRO_5040326111" evidence="7">
    <location>
        <begin position="20"/>
        <end position="330"/>
    </location>
</feature>
<dbReference type="PANTHER" id="PTHR15549">
    <property type="entry name" value="PAIRED IMMUNOGLOBULIN-LIKE TYPE 2 RECEPTOR"/>
    <property type="match status" value="1"/>
</dbReference>
<feature type="region of interest" description="Disordered" evidence="5">
    <location>
        <begin position="51"/>
        <end position="88"/>
    </location>
</feature>
<evidence type="ECO:0000256" key="2">
    <source>
        <dbReference type="ARBA" id="ARBA00022692"/>
    </source>
</evidence>
<evidence type="ECO:0000256" key="5">
    <source>
        <dbReference type="SAM" id="MobiDB-lite"/>
    </source>
</evidence>
<reference evidence="8" key="1">
    <citation type="submission" date="2022-07" db="EMBL/GenBank/DDBJ databases">
        <title>The genome of Lyophyllum shimeji provides insight into the initial evolution of ectomycorrhizal fungal genome.</title>
        <authorList>
            <person name="Kobayashi Y."/>
            <person name="Shibata T."/>
            <person name="Hirakawa H."/>
            <person name="Shigenobu S."/>
            <person name="Nishiyama T."/>
            <person name="Yamada A."/>
            <person name="Hasebe M."/>
            <person name="Kawaguchi M."/>
        </authorList>
    </citation>
    <scope>NUCLEOTIDE SEQUENCE</scope>
    <source>
        <strain evidence="8">AT787</strain>
    </source>
</reference>
<protein>
    <submittedName>
        <fullName evidence="8">Uncharacterized protein</fullName>
    </submittedName>
</protein>
<feature type="compositionally biased region" description="Basic and acidic residues" evidence="5">
    <location>
        <begin position="180"/>
        <end position="193"/>
    </location>
</feature>
<evidence type="ECO:0000256" key="3">
    <source>
        <dbReference type="ARBA" id="ARBA00022989"/>
    </source>
</evidence>
<feature type="compositionally biased region" description="Polar residues" evidence="5">
    <location>
        <begin position="212"/>
        <end position="241"/>
    </location>
</feature>
<proteinExistence type="predicted"/>
<evidence type="ECO:0000313" key="8">
    <source>
        <dbReference type="EMBL" id="GLB43700.1"/>
    </source>
</evidence>
<feature type="compositionally biased region" description="Polar residues" evidence="5">
    <location>
        <begin position="77"/>
        <end position="88"/>
    </location>
</feature>
<keyword evidence="4 6" id="KW-0472">Membrane</keyword>
<dbReference type="EMBL" id="BRPK01000014">
    <property type="protein sequence ID" value="GLB43700.1"/>
    <property type="molecule type" value="Genomic_DNA"/>
</dbReference>
<dbReference type="InterPro" id="IPR051694">
    <property type="entry name" value="Immunoregulatory_rcpt-like"/>
</dbReference>
<sequence>MRAFVHALVLTSFGSTVVAQTLTLTFPNGPTVVQVFTTDANGHFTKETIATLSGSTPPTSSPFPATPPSLTSASTTNDAGSAPNPTGPSTFPQAKGVAAGVVAGISVAAVILIALALALLFLRRRKRRAQRGRVKAEIDPVVGSPVVDGSFMPDPFVTDMQARGMGYDTSRQATRRLEARFISEDQRGPERSQADYTDARVLAAPRIAVTGESRTTGPPITHSSSGQHGTYSLTSRSSSNEPARDVKLSEVLSTTPSSSPRAPSEMPSSTSSDSTSTFQPRPDKKQNRMAPDSGVALVHLQRQVEMLRRENEELRSTGEPPPAYEGDGRL</sequence>
<comment type="caution">
    <text evidence="8">The sequence shown here is derived from an EMBL/GenBank/DDBJ whole genome shotgun (WGS) entry which is preliminary data.</text>
</comment>
<keyword evidence="2 6" id="KW-0812">Transmembrane</keyword>
<feature type="region of interest" description="Disordered" evidence="5">
    <location>
        <begin position="180"/>
        <end position="199"/>
    </location>
</feature>
<dbReference type="Proteomes" id="UP001063166">
    <property type="component" value="Unassembled WGS sequence"/>
</dbReference>
<comment type="subcellular location">
    <subcellularLocation>
        <location evidence="1">Membrane</location>
        <topology evidence="1">Single-pass membrane protein</topology>
    </subcellularLocation>
</comment>
<gene>
    <name evidence="8" type="ORF">LshimejAT787_1402120</name>
</gene>
<feature type="transmembrane region" description="Helical" evidence="6">
    <location>
        <begin position="97"/>
        <end position="122"/>
    </location>
</feature>
<dbReference type="PANTHER" id="PTHR15549:SF30">
    <property type="entry name" value="MID2 DOMAIN-CONTAINING PROTEIN"/>
    <property type="match status" value="1"/>
</dbReference>
<dbReference type="OrthoDB" id="3033032at2759"/>
<organism evidence="8 9">
    <name type="scientific">Lyophyllum shimeji</name>
    <name type="common">Hon-shimeji</name>
    <name type="synonym">Tricholoma shimeji</name>
    <dbReference type="NCBI Taxonomy" id="47721"/>
    <lineage>
        <taxon>Eukaryota</taxon>
        <taxon>Fungi</taxon>
        <taxon>Dikarya</taxon>
        <taxon>Basidiomycota</taxon>
        <taxon>Agaricomycotina</taxon>
        <taxon>Agaricomycetes</taxon>
        <taxon>Agaricomycetidae</taxon>
        <taxon>Agaricales</taxon>
        <taxon>Tricholomatineae</taxon>
        <taxon>Lyophyllaceae</taxon>
        <taxon>Lyophyllum</taxon>
    </lineage>
</organism>
<dbReference type="GO" id="GO:0016020">
    <property type="term" value="C:membrane"/>
    <property type="evidence" value="ECO:0007669"/>
    <property type="project" value="UniProtKB-SubCell"/>
</dbReference>
<dbReference type="GO" id="GO:0071944">
    <property type="term" value="C:cell periphery"/>
    <property type="evidence" value="ECO:0007669"/>
    <property type="project" value="UniProtKB-ARBA"/>
</dbReference>
<feature type="signal peptide" evidence="7">
    <location>
        <begin position="1"/>
        <end position="19"/>
    </location>
</feature>
<keyword evidence="7" id="KW-0732">Signal</keyword>
<feature type="compositionally biased region" description="Low complexity" evidence="5">
    <location>
        <begin position="268"/>
        <end position="277"/>
    </location>
</feature>